<keyword evidence="14" id="KW-1185">Reference proteome</keyword>
<feature type="transmembrane region" description="Helical" evidence="12">
    <location>
        <begin position="76"/>
        <end position="97"/>
    </location>
</feature>
<evidence type="ECO:0000256" key="9">
    <source>
        <dbReference type="ARBA" id="ARBA00023201"/>
    </source>
</evidence>
<dbReference type="GO" id="GO:0005886">
    <property type="term" value="C:plasma membrane"/>
    <property type="evidence" value="ECO:0007669"/>
    <property type="project" value="TreeGrafter"/>
</dbReference>
<dbReference type="PANTHER" id="PTHR11690">
    <property type="entry name" value="AMILORIDE-SENSITIVE SODIUM CHANNEL-RELATED"/>
    <property type="match status" value="1"/>
</dbReference>
<keyword evidence="7 11" id="KW-0406">Ion transport</keyword>
<keyword evidence="6" id="KW-0915">Sodium</keyword>
<evidence type="ECO:0000256" key="6">
    <source>
        <dbReference type="ARBA" id="ARBA00023053"/>
    </source>
</evidence>
<evidence type="ECO:0000256" key="7">
    <source>
        <dbReference type="ARBA" id="ARBA00023065"/>
    </source>
</evidence>
<evidence type="ECO:0000313" key="13">
    <source>
        <dbReference type="EnsemblMetazoa" id="CLYHEMP002648.1"/>
    </source>
</evidence>
<dbReference type="PANTHER" id="PTHR11690:SF300">
    <property type="entry name" value="PICKPOCKET PROTEIN 19"/>
    <property type="match status" value="1"/>
</dbReference>
<evidence type="ECO:0000256" key="8">
    <source>
        <dbReference type="ARBA" id="ARBA00023136"/>
    </source>
</evidence>
<evidence type="ECO:0000256" key="4">
    <source>
        <dbReference type="ARBA" id="ARBA00022692"/>
    </source>
</evidence>
<dbReference type="Proteomes" id="UP000594262">
    <property type="component" value="Unplaced"/>
</dbReference>
<keyword evidence="5 12" id="KW-1133">Transmembrane helix</keyword>
<keyword evidence="2 11" id="KW-0813">Transport</keyword>
<evidence type="ECO:0000256" key="2">
    <source>
        <dbReference type="ARBA" id="ARBA00022448"/>
    </source>
</evidence>
<keyword evidence="3 11" id="KW-0894">Sodium channel</keyword>
<evidence type="ECO:0000256" key="5">
    <source>
        <dbReference type="ARBA" id="ARBA00022989"/>
    </source>
</evidence>
<dbReference type="GO" id="GO:0015280">
    <property type="term" value="F:ligand-gated sodium channel activity"/>
    <property type="evidence" value="ECO:0007669"/>
    <property type="project" value="TreeGrafter"/>
</dbReference>
<evidence type="ECO:0000256" key="10">
    <source>
        <dbReference type="ARBA" id="ARBA00023303"/>
    </source>
</evidence>
<evidence type="ECO:0000256" key="11">
    <source>
        <dbReference type="RuleBase" id="RU000679"/>
    </source>
</evidence>
<sequence length="367" mass="43278">MIFVSRSYSLFKGKDFFRKITMMEPLNLQENIENESESNRQNRIREERKKLFQEFCGSVTLHGFRFIFEEKHIRRFIWLLITTGIFLLSIILFFEILQDFLEYKTVTTYKTEYVTQDIKFPTVTICPLNGKSISKLNKTIKNFNLTHDEFIRNIDKLTVNKVNFTDPKVEQIFQKLRKGNFTTYKDLLTSYQLTFKDMVEENHIMPALEVPPCKFYGRQCTKDDFAIVRTWFLESLCIQFNPYKGVGKSERPTPLSYLDGFQLFLDLNEEEEFGTLHNLHGVVVLIKSYGNPHQVLGDNEMVAISPGQYHFFKLSTRKFKLLPHPYESDCGERELEVIKKSYPYSQWICFVDCIVSYAYQECGCVGF</sequence>
<keyword evidence="8 12" id="KW-0472">Membrane</keyword>
<dbReference type="InterPro" id="IPR001873">
    <property type="entry name" value="ENaC"/>
</dbReference>
<dbReference type="Gene3D" id="2.60.470.10">
    <property type="entry name" value="Acid-sensing ion channels like domains"/>
    <property type="match status" value="1"/>
</dbReference>
<comment type="similarity">
    <text evidence="11">Belongs to the amiloride-sensitive sodium channel (TC 1.A.6) family.</text>
</comment>
<dbReference type="OrthoDB" id="6538044at2759"/>
<protein>
    <submittedName>
        <fullName evidence="13">Uncharacterized protein</fullName>
    </submittedName>
</protein>
<keyword evidence="4 11" id="KW-0812">Transmembrane</keyword>
<comment type="subcellular location">
    <subcellularLocation>
        <location evidence="1">Membrane</location>
        <topology evidence="1">Multi-pass membrane protein</topology>
    </subcellularLocation>
</comment>
<accession>A0A7M5WIT9</accession>
<name>A0A7M5WIT9_9CNID</name>
<keyword evidence="10 11" id="KW-0407">Ion channel</keyword>
<dbReference type="EnsemblMetazoa" id="CLYHEMT002648.1">
    <property type="protein sequence ID" value="CLYHEMP002648.1"/>
    <property type="gene ID" value="CLYHEMG002648"/>
</dbReference>
<evidence type="ECO:0000256" key="1">
    <source>
        <dbReference type="ARBA" id="ARBA00004141"/>
    </source>
</evidence>
<evidence type="ECO:0000313" key="14">
    <source>
        <dbReference type="Proteomes" id="UP000594262"/>
    </source>
</evidence>
<reference evidence="13" key="1">
    <citation type="submission" date="2021-01" db="UniProtKB">
        <authorList>
            <consortium name="EnsemblMetazoa"/>
        </authorList>
    </citation>
    <scope>IDENTIFICATION</scope>
</reference>
<proteinExistence type="inferred from homology"/>
<evidence type="ECO:0000256" key="12">
    <source>
        <dbReference type="SAM" id="Phobius"/>
    </source>
</evidence>
<dbReference type="Pfam" id="PF00858">
    <property type="entry name" value="ASC"/>
    <property type="match status" value="1"/>
</dbReference>
<dbReference type="AlphaFoldDB" id="A0A7M5WIT9"/>
<keyword evidence="9 11" id="KW-0739">Sodium transport</keyword>
<evidence type="ECO:0000256" key="3">
    <source>
        <dbReference type="ARBA" id="ARBA00022461"/>
    </source>
</evidence>
<organism evidence="13 14">
    <name type="scientific">Clytia hemisphaerica</name>
    <dbReference type="NCBI Taxonomy" id="252671"/>
    <lineage>
        <taxon>Eukaryota</taxon>
        <taxon>Metazoa</taxon>
        <taxon>Cnidaria</taxon>
        <taxon>Hydrozoa</taxon>
        <taxon>Hydroidolina</taxon>
        <taxon>Leptothecata</taxon>
        <taxon>Obeliida</taxon>
        <taxon>Clytiidae</taxon>
        <taxon>Clytia</taxon>
    </lineage>
</organism>